<sequence>MQKVNYDIVTSIIFIIISIITILETRGLSKISYIFPRTIGVIFLLLSFMYLILSIIKRDNKKLFGNIDKQKVLIMSIGMIGYFISISLFGFLIASILYIGLITWYLQKDQKEKSHKSKILRAVLCSIIVSVSFFILFQYVFLVPLPTGLLG</sequence>
<organism evidence="3 4">
    <name type="scientific">Lentibacillus populi</name>
    <dbReference type="NCBI Taxonomy" id="1827502"/>
    <lineage>
        <taxon>Bacteria</taxon>
        <taxon>Bacillati</taxon>
        <taxon>Bacillota</taxon>
        <taxon>Bacilli</taxon>
        <taxon>Bacillales</taxon>
        <taxon>Bacillaceae</taxon>
        <taxon>Lentibacillus</taxon>
    </lineage>
</organism>
<dbReference type="Proteomes" id="UP000621492">
    <property type="component" value="Unassembled WGS sequence"/>
</dbReference>
<comment type="caution">
    <text evidence="3">The sequence shown here is derived from an EMBL/GenBank/DDBJ whole genome shotgun (WGS) entry which is preliminary data.</text>
</comment>
<keyword evidence="1" id="KW-1133">Transmembrane helix</keyword>
<reference evidence="3" key="1">
    <citation type="journal article" date="2014" name="Int. J. Syst. Evol. Microbiol.">
        <title>Complete genome sequence of Corynebacterium casei LMG S-19264T (=DSM 44701T), isolated from a smear-ripened cheese.</title>
        <authorList>
            <consortium name="US DOE Joint Genome Institute (JGI-PGF)"/>
            <person name="Walter F."/>
            <person name="Albersmeier A."/>
            <person name="Kalinowski J."/>
            <person name="Ruckert C."/>
        </authorList>
    </citation>
    <scope>NUCLEOTIDE SEQUENCE</scope>
    <source>
        <strain evidence="3">CGMCC 1.15454</strain>
    </source>
</reference>
<reference evidence="3" key="2">
    <citation type="submission" date="2020-09" db="EMBL/GenBank/DDBJ databases">
        <authorList>
            <person name="Sun Q."/>
            <person name="Zhou Y."/>
        </authorList>
    </citation>
    <scope>NUCLEOTIDE SEQUENCE</scope>
    <source>
        <strain evidence="3">CGMCC 1.15454</strain>
    </source>
</reference>
<feature type="transmembrane region" description="Helical" evidence="1">
    <location>
        <begin position="35"/>
        <end position="53"/>
    </location>
</feature>
<dbReference type="AlphaFoldDB" id="A0A9W5U0L1"/>
<protein>
    <recommendedName>
        <fullName evidence="2">DUF1468 domain-containing protein</fullName>
    </recommendedName>
</protein>
<feature type="transmembrane region" description="Helical" evidence="1">
    <location>
        <begin position="73"/>
        <end position="106"/>
    </location>
</feature>
<dbReference type="InterPro" id="IPR009936">
    <property type="entry name" value="DUF1468"/>
</dbReference>
<evidence type="ECO:0000313" key="4">
    <source>
        <dbReference type="Proteomes" id="UP000621492"/>
    </source>
</evidence>
<gene>
    <name evidence="3" type="ORF">GCM10011409_35170</name>
</gene>
<dbReference type="RefSeq" id="WP_188725585.1">
    <property type="nucleotide sequence ID" value="NZ_BMJD01000037.1"/>
</dbReference>
<evidence type="ECO:0000256" key="1">
    <source>
        <dbReference type="SAM" id="Phobius"/>
    </source>
</evidence>
<proteinExistence type="predicted"/>
<dbReference type="Pfam" id="PF07331">
    <property type="entry name" value="TctB"/>
    <property type="match status" value="1"/>
</dbReference>
<evidence type="ECO:0000259" key="2">
    <source>
        <dbReference type="Pfam" id="PF07331"/>
    </source>
</evidence>
<name>A0A9W5U0L1_9BACI</name>
<evidence type="ECO:0000313" key="3">
    <source>
        <dbReference type="EMBL" id="GGB54528.1"/>
    </source>
</evidence>
<keyword evidence="1" id="KW-0472">Membrane</keyword>
<feature type="transmembrane region" description="Helical" evidence="1">
    <location>
        <begin position="6"/>
        <end position="23"/>
    </location>
</feature>
<dbReference type="EMBL" id="BMJD01000037">
    <property type="protein sequence ID" value="GGB54528.1"/>
    <property type="molecule type" value="Genomic_DNA"/>
</dbReference>
<feature type="transmembrane region" description="Helical" evidence="1">
    <location>
        <begin position="118"/>
        <end position="141"/>
    </location>
</feature>
<keyword evidence="4" id="KW-1185">Reference proteome</keyword>
<keyword evidence="1" id="KW-0812">Transmembrane</keyword>
<accession>A0A9W5U0L1</accession>
<feature type="domain" description="DUF1468" evidence="2">
    <location>
        <begin position="9"/>
        <end position="146"/>
    </location>
</feature>